<evidence type="ECO:0000256" key="1">
    <source>
        <dbReference type="SAM" id="SignalP"/>
    </source>
</evidence>
<proteinExistence type="predicted"/>
<evidence type="ECO:0000313" key="3">
    <source>
        <dbReference type="Proteomes" id="UP000800096"/>
    </source>
</evidence>
<dbReference type="Proteomes" id="UP000800096">
    <property type="component" value="Unassembled WGS sequence"/>
</dbReference>
<dbReference type="AlphaFoldDB" id="A0A6A5QUG4"/>
<dbReference type="EMBL" id="ML979134">
    <property type="protein sequence ID" value="KAF1918194.1"/>
    <property type="molecule type" value="Genomic_DNA"/>
</dbReference>
<keyword evidence="3" id="KW-1185">Reference proteome</keyword>
<evidence type="ECO:0008006" key="4">
    <source>
        <dbReference type="Google" id="ProtNLM"/>
    </source>
</evidence>
<evidence type="ECO:0000313" key="2">
    <source>
        <dbReference type="EMBL" id="KAF1918194.1"/>
    </source>
</evidence>
<sequence length="75" mass="8318">MPVLLIVVLAHIIHPTNTRHYDAVSETNVSMQQNCKDTASSAAQAWLNPRGCGRRERCTECLGHVLHAGLNTRPR</sequence>
<keyword evidence="1" id="KW-0732">Signal</keyword>
<organism evidence="2 3">
    <name type="scientific">Ampelomyces quisqualis</name>
    <name type="common">Powdery mildew agent</name>
    <dbReference type="NCBI Taxonomy" id="50730"/>
    <lineage>
        <taxon>Eukaryota</taxon>
        <taxon>Fungi</taxon>
        <taxon>Dikarya</taxon>
        <taxon>Ascomycota</taxon>
        <taxon>Pezizomycotina</taxon>
        <taxon>Dothideomycetes</taxon>
        <taxon>Pleosporomycetidae</taxon>
        <taxon>Pleosporales</taxon>
        <taxon>Pleosporineae</taxon>
        <taxon>Phaeosphaeriaceae</taxon>
        <taxon>Ampelomyces</taxon>
    </lineage>
</organism>
<name>A0A6A5QUG4_AMPQU</name>
<gene>
    <name evidence="2" type="ORF">BDU57DRAFT_514830</name>
</gene>
<feature type="chain" id="PRO_5025361698" description="Secreted protein" evidence="1">
    <location>
        <begin position="19"/>
        <end position="75"/>
    </location>
</feature>
<reference evidence="2" key="1">
    <citation type="journal article" date="2020" name="Stud. Mycol.">
        <title>101 Dothideomycetes genomes: a test case for predicting lifestyles and emergence of pathogens.</title>
        <authorList>
            <person name="Haridas S."/>
            <person name="Albert R."/>
            <person name="Binder M."/>
            <person name="Bloem J."/>
            <person name="Labutti K."/>
            <person name="Salamov A."/>
            <person name="Andreopoulos B."/>
            <person name="Baker S."/>
            <person name="Barry K."/>
            <person name="Bills G."/>
            <person name="Bluhm B."/>
            <person name="Cannon C."/>
            <person name="Castanera R."/>
            <person name="Culley D."/>
            <person name="Daum C."/>
            <person name="Ezra D."/>
            <person name="Gonzalez J."/>
            <person name="Henrissat B."/>
            <person name="Kuo A."/>
            <person name="Liang C."/>
            <person name="Lipzen A."/>
            <person name="Lutzoni F."/>
            <person name="Magnuson J."/>
            <person name="Mondo S."/>
            <person name="Nolan M."/>
            <person name="Ohm R."/>
            <person name="Pangilinan J."/>
            <person name="Park H.-J."/>
            <person name="Ramirez L."/>
            <person name="Alfaro M."/>
            <person name="Sun H."/>
            <person name="Tritt A."/>
            <person name="Yoshinaga Y."/>
            <person name="Zwiers L.-H."/>
            <person name="Turgeon B."/>
            <person name="Goodwin S."/>
            <person name="Spatafora J."/>
            <person name="Crous P."/>
            <person name="Grigoriev I."/>
        </authorList>
    </citation>
    <scope>NUCLEOTIDE SEQUENCE</scope>
    <source>
        <strain evidence="2">HMLAC05119</strain>
    </source>
</reference>
<accession>A0A6A5QUG4</accession>
<protein>
    <recommendedName>
        <fullName evidence="4">Secreted protein</fullName>
    </recommendedName>
</protein>
<feature type="signal peptide" evidence="1">
    <location>
        <begin position="1"/>
        <end position="18"/>
    </location>
</feature>